<reference evidence="1" key="1">
    <citation type="journal article" date="2019" name="Microbiol. Resour. Announc.">
        <title>Draft Genome Sequences of Five Environmental Bacterial Isolates That Degrade Polyethylene Terephthalate Plastic.</title>
        <authorList>
            <person name="Leon-Zayas R."/>
            <person name="Roberts C."/>
            <person name="Vague M."/>
            <person name="Mellies J.L."/>
        </authorList>
    </citation>
    <scope>NUCLEOTIDE SEQUENCE</scope>
    <source>
        <strain evidence="1">13.2</strain>
    </source>
</reference>
<reference evidence="1" key="2">
    <citation type="submission" date="2024-05" db="EMBL/GenBank/DDBJ databases">
        <authorList>
            <person name="Mellies J."/>
            <person name="Newton I."/>
        </authorList>
    </citation>
    <scope>NUCLEOTIDE SEQUENCE</scope>
    <source>
        <strain evidence="1">13.2</strain>
    </source>
</reference>
<sequence>MDGAVGATRHKRTGIESIKKSAARGALGLSGPVVHQLRVLFPEFFDHDMLGFESGCEGRCGSAAARISLRPCGLVPHDKKKYPHMICNIAFDNFVFNFTVPFGSKVKIVDWKKSKLLSFSFVEGMLPGQKGKAQTEVLDLTEQTSKK</sequence>
<organism evidence="1">
    <name type="scientific">Pseudomonas sp. 13.2</name>
    <dbReference type="NCBI Taxonomy" id="3144665"/>
    <lineage>
        <taxon>Bacteria</taxon>
        <taxon>Pseudomonadati</taxon>
        <taxon>Pseudomonadota</taxon>
        <taxon>Gammaproteobacteria</taxon>
        <taxon>Pseudomonadales</taxon>
        <taxon>Pseudomonadaceae</taxon>
        <taxon>Pseudomonas</taxon>
    </lineage>
</organism>
<dbReference type="EMBL" id="CP157179">
    <property type="protein sequence ID" value="XBG33390.1"/>
    <property type="molecule type" value="Genomic_DNA"/>
</dbReference>
<dbReference type="AlphaFoldDB" id="A0AAU7BL78"/>
<evidence type="ECO:0000313" key="1">
    <source>
        <dbReference type="EMBL" id="XBG33390.1"/>
    </source>
</evidence>
<name>A0AAU7BL78_9PSED</name>
<gene>
    <name evidence="1" type="ORF">ABH853_11430</name>
</gene>
<accession>A0AAU7BL78</accession>
<protein>
    <submittedName>
        <fullName evidence="1">Uncharacterized protein</fullName>
    </submittedName>
</protein>
<proteinExistence type="predicted"/>